<keyword evidence="3" id="KW-1003">Cell membrane</keyword>
<protein>
    <submittedName>
        <fullName evidence="9">MFS transporter</fullName>
    </submittedName>
</protein>
<dbReference type="GO" id="GO:0005886">
    <property type="term" value="C:plasma membrane"/>
    <property type="evidence" value="ECO:0007669"/>
    <property type="project" value="UniProtKB-SubCell"/>
</dbReference>
<feature type="transmembrane region" description="Helical" evidence="7">
    <location>
        <begin position="57"/>
        <end position="75"/>
    </location>
</feature>
<feature type="transmembrane region" description="Helical" evidence="7">
    <location>
        <begin position="276"/>
        <end position="297"/>
    </location>
</feature>
<feature type="transmembrane region" description="Helical" evidence="7">
    <location>
        <begin position="87"/>
        <end position="108"/>
    </location>
</feature>
<dbReference type="PROSITE" id="PS50850">
    <property type="entry name" value="MFS"/>
    <property type="match status" value="1"/>
</dbReference>
<reference evidence="9 10" key="1">
    <citation type="submission" date="2019-12" db="EMBL/GenBank/DDBJ databases">
        <title>Nocardia macrotermitis sp. nov. and Nocardia aurantia sp. nov., isolated from the gut of the fungus growing-termite Macrotermes natalensis.</title>
        <authorList>
            <person name="Christine B."/>
            <person name="Rene B."/>
        </authorList>
    </citation>
    <scope>NUCLEOTIDE SEQUENCE [LARGE SCALE GENOMIC DNA]</scope>
    <source>
        <strain evidence="9 10">DSM 102126</strain>
    </source>
</reference>
<dbReference type="PANTHER" id="PTHR42718">
    <property type="entry name" value="MAJOR FACILITATOR SUPERFAMILY MULTIDRUG TRANSPORTER MFSC"/>
    <property type="match status" value="1"/>
</dbReference>
<keyword evidence="5 7" id="KW-1133">Transmembrane helix</keyword>
<dbReference type="Proteomes" id="UP000431901">
    <property type="component" value="Unassembled WGS sequence"/>
</dbReference>
<dbReference type="InterPro" id="IPR036259">
    <property type="entry name" value="MFS_trans_sf"/>
</dbReference>
<dbReference type="Gene3D" id="1.20.1720.10">
    <property type="entry name" value="Multidrug resistance protein D"/>
    <property type="match status" value="2"/>
</dbReference>
<keyword evidence="6 7" id="KW-0472">Membrane</keyword>
<feature type="transmembrane region" description="Helical" evidence="7">
    <location>
        <begin position="115"/>
        <end position="137"/>
    </location>
</feature>
<feature type="transmembrane region" description="Helical" evidence="7">
    <location>
        <begin position="207"/>
        <end position="224"/>
    </location>
</feature>
<keyword evidence="10" id="KW-1185">Reference proteome</keyword>
<evidence type="ECO:0000256" key="3">
    <source>
        <dbReference type="ARBA" id="ARBA00022475"/>
    </source>
</evidence>
<evidence type="ECO:0000256" key="5">
    <source>
        <dbReference type="ARBA" id="ARBA00022989"/>
    </source>
</evidence>
<keyword evidence="2" id="KW-0813">Transport</keyword>
<feature type="transmembrane region" description="Helical" evidence="7">
    <location>
        <begin position="177"/>
        <end position="195"/>
    </location>
</feature>
<feature type="transmembrane region" description="Helical" evidence="7">
    <location>
        <begin position="143"/>
        <end position="165"/>
    </location>
</feature>
<dbReference type="AlphaFoldDB" id="A0A6I4WCE0"/>
<dbReference type="SUPFAM" id="SSF103473">
    <property type="entry name" value="MFS general substrate transporter"/>
    <property type="match status" value="1"/>
</dbReference>
<dbReference type="CDD" id="cd17321">
    <property type="entry name" value="MFS_MMR_MDR_like"/>
    <property type="match status" value="1"/>
</dbReference>
<evidence type="ECO:0000313" key="9">
    <source>
        <dbReference type="EMBL" id="MXQ67338.1"/>
    </source>
</evidence>
<evidence type="ECO:0000313" key="10">
    <source>
        <dbReference type="Proteomes" id="UP000431901"/>
    </source>
</evidence>
<gene>
    <name evidence="9" type="ORF">GQ466_25305</name>
</gene>
<dbReference type="OrthoDB" id="4325372at2"/>
<evidence type="ECO:0000256" key="7">
    <source>
        <dbReference type="SAM" id="Phobius"/>
    </source>
</evidence>
<evidence type="ECO:0000256" key="1">
    <source>
        <dbReference type="ARBA" id="ARBA00004651"/>
    </source>
</evidence>
<comment type="caution">
    <text evidence="9">The sequence shown here is derived from an EMBL/GenBank/DDBJ whole genome shotgun (WGS) entry which is preliminary data.</text>
</comment>
<evidence type="ECO:0000256" key="2">
    <source>
        <dbReference type="ARBA" id="ARBA00022448"/>
    </source>
</evidence>
<feature type="transmembrane region" description="Helical" evidence="7">
    <location>
        <begin position="333"/>
        <end position="353"/>
    </location>
</feature>
<comment type="subcellular location">
    <subcellularLocation>
        <location evidence="1">Cell membrane</location>
        <topology evidence="1">Multi-pass membrane protein</topology>
    </subcellularLocation>
</comment>
<evidence type="ECO:0000256" key="4">
    <source>
        <dbReference type="ARBA" id="ARBA00022692"/>
    </source>
</evidence>
<keyword evidence="4 7" id="KW-0812">Transmembrane</keyword>
<dbReference type="EMBL" id="WUTW01000007">
    <property type="protein sequence ID" value="MXQ67338.1"/>
    <property type="molecule type" value="Genomic_DNA"/>
</dbReference>
<feature type="transmembrane region" description="Helical" evidence="7">
    <location>
        <begin position="309"/>
        <end position="327"/>
    </location>
</feature>
<accession>A0A6I4WCE0</accession>
<evidence type="ECO:0000259" key="8">
    <source>
        <dbReference type="PROSITE" id="PS50850"/>
    </source>
</evidence>
<feature type="transmembrane region" description="Helical" evidence="7">
    <location>
        <begin position="245"/>
        <end position="264"/>
    </location>
</feature>
<dbReference type="InterPro" id="IPR011701">
    <property type="entry name" value="MFS"/>
</dbReference>
<feature type="transmembrane region" description="Helical" evidence="7">
    <location>
        <begin position="401"/>
        <end position="422"/>
    </location>
</feature>
<proteinExistence type="predicted"/>
<organism evidence="9 10">
    <name type="scientific">Actinomadura rayongensis</name>
    <dbReference type="NCBI Taxonomy" id="1429076"/>
    <lineage>
        <taxon>Bacteria</taxon>
        <taxon>Bacillati</taxon>
        <taxon>Actinomycetota</taxon>
        <taxon>Actinomycetes</taxon>
        <taxon>Streptosporangiales</taxon>
        <taxon>Thermomonosporaceae</taxon>
        <taxon>Actinomadura</taxon>
    </lineage>
</organism>
<dbReference type="GO" id="GO:0022857">
    <property type="term" value="F:transmembrane transporter activity"/>
    <property type="evidence" value="ECO:0007669"/>
    <property type="project" value="InterPro"/>
</dbReference>
<dbReference type="InterPro" id="IPR020846">
    <property type="entry name" value="MFS_dom"/>
</dbReference>
<feature type="transmembrane region" description="Helical" evidence="7">
    <location>
        <begin position="27"/>
        <end position="45"/>
    </location>
</feature>
<feature type="transmembrane region" description="Helical" evidence="7">
    <location>
        <begin position="374"/>
        <end position="395"/>
    </location>
</feature>
<feature type="domain" description="Major facilitator superfamily (MFS) profile" evidence="8">
    <location>
        <begin position="1"/>
        <end position="426"/>
    </location>
</feature>
<dbReference type="PANTHER" id="PTHR42718:SF46">
    <property type="entry name" value="BLR6921 PROTEIN"/>
    <property type="match status" value="1"/>
</dbReference>
<sequence length="427" mass="42852">MIGIDTSIVTIALPDIGRAAGLSTGGLAWVLNAYMIAFGGLLLLGGRAGDIFGRRRVFLGGVAVFTLASLLGGLAPDGPALIAARAAQGLAAAFGAPSALALIAALFSGPARVRALSVFSAVVGAGGALGMILGGVLTEVASWRWVFFVNVPVGVALVLLAPRVLVETPRRPGRFDLPGALASTVGMTALVSLFIRAGTDGWDDPRALAAGAVAVLALGAFALLERGAPQPIVPLRLFAHRVRTGAYLTMFFLVSGMFGGYFYLTQLLQGQFGYGPLQTGAAFLPIAGLQFTTVRIVPRLLPRLGARTIVTTGALLLATGLAWLTALPGDGGYAAWMLGPFVLMGVGGGLSIMPLNATVLGTAAPEDAGAASGVAQAMLWSGGAVGSAVMVTVQGGGGGTAAIFGCAAAFEVAALLLAASTLGRRAA</sequence>
<evidence type="ECO:0000256" key="6">
    <source>
        <dbReference type="ARBA" id="ARBA00023136"/>
    </source>
</evidence>
<name>A0A6I4WCE0_9ACTN</name>
<dbReference type="Pfam" id="PF07690">
    <property type="entry name" value="MFS_1"/>
    <property type="match status" value="1"/>
</dbReference>